<dbReference type="SUPFAM" id="SSF103481">
    <property type="entry name" value="Multidrug resistance efflux transporter EmrE"/>
    <property type="match status" value="2"/>
</dbReference>
<feature type="transmembrane region" description="Helical" evidence="1">
    <location>
        <begin position="141"/>
        <end position="159"/>
    </location>
</feature>
<feature type="transmembrane region" description="Helical" evidence="1">
    <location>
        <begin position="31"/>
        <end position="47"/>
    </location>
</feature>
<keyword evidence="4" id="KW-1185">Reference proteome</keyword>
<dbReference type="InterPro" id="IPR000620">
    <property type="entry name" value="EamA_dom"/>
</dbReference>
<keyword evidence="1" id="KW-0812">Transmembrane</keyword>
<comment type="caution">
    <text evidence="3">The sequence shown here is derived from an EMBL/GenBank/DDBJ whole genome shotgun (WGS) entry which is preliminary data.</text>
</comment>
<feature type="domain" description="EamA" evidence="2">
    <location>
        <begin position="7"/>
        <end position="129"/>
    </location>
</feature>
<feature type="transmembrane region" description="Helical" evidence="1">
    <location>
        <begin position="256"/>
        <end position="274"/>
    </location>
</feature>
<evidence type="ECO:0000256" key="1">
    <source>
        <dbReference type="SAM" id="Phobius"/>
    </source>
</evidence>
<feature type="transmembrane region" description="Helical" evidence="1">
    <location>
        <begin position="84"/>
        <end position="104"/>
    </location>
</feature>
<name>A0ABV1LZV1_9NEIS</name>
<reference evidence="3" key="1">
    <citation type="submission" date="2024-06" db="EMBL/GenBank/DDBJ databases">
        <title>Genome sequence of Vogesella sp. MAHUQ-64.</title>
        <authorList>
            <person name="Huq M.A."/>
        </authorList>
    </citation>
    <scope>NUCLEOTIDE SEQUENCE</scope>
    <source>
        <strain evidence="3">MAHUQ-64</strain>
    </source>
</reference>
<accession>A0ABV1LZV1</accession>
<protein>
    <submittedName>
        <fullName evidence="3">DMT family transporter</fullName>
    </submittedName>
</protein>
<feature type="domain" description="EamA" evidence="2">
    <location>
        <begin position="141"/>
        <end position="270"/>
    </location>
</feature>
<dbReference type="Pfam" id="PF00892">
    <property type="entry name" value="EamA"/>
    <property type="match status" value="2"/>
</dbReference>
<feature type="transmembrane region" description="Helical" evidence="1">
    <location>
        <begin position="230"/>
        <end position="250"/>
    </location>
</feature>
<evidence type="ECO:0000313" key="4">
    <source>
        <dbReference type="Proteomes" id="UP001433638"/>
    </source>
</evidence>
<dbReference type="EMBL" id="JBEFLD010000001">
    <property type="protein sequence ID" value="MEQ6289448.1"/>
    <property type="molecule type" value="Genomic_DNA"/>
</dbReference>
<feature type="transmembrane region" description="Helical" evidence="1">
    <location>
        <begin position="59"/>
        <end position="78"/>
    </location>
</feature>
<organism evidence="3 4">
    <name type="scientific">Vogesella oryzagri</name>
    <dbReference type="NCBI Taxonomy" id="3160864"/>
    <lineage>
        <taxon>Bacteria</taxon>
        <taxon>Pseudomonadati</taxon>
        <taxon>Pseudomonadota</taxon>
        <taxon>Betaproteobacteria</taxon>
        <taxon>Neisseriales</taxon>
        <taxon>Chromobacteriaceae</taxon>
        <taxon>Vogesella</taxon>
    </lineage>
</organism>
<dbReference type="Proteomes" id="UP001433638">
    <property type="component" value="Unassembled WGS sequence"/>
</dbReference>
<dbReference type="PANTHER" id="PTHR22911:SF76">
    <property type="entry name" value="EAMA DOMAIN-CONTAINING PROTEIN"/>
    <property type="match status" value="1"/>
</dbReference>
<proteinExistence type="predicted"/>
<feature type="transmembrane region" description="Helical" evidence="1">
    <location>
        <begin position="201"/>
        <end position="218"/>
    </location>
</feature>
<dbReference type="PANTHER" id="PTHR22911">
    <property type="entry name" value="ACYL-MALONYL CONDENSING ENZYME-RELATED"/>
    <property type="match status" value="1"/>
</dbReference>
<evidence type="ECO:0000313" key="3">
    <source>
        <dbReference type="EMBL" id="MEQ6289448.1"/>
    </source>
</evidence>
<dbReference type="RefSeq" id="WP_349583466.1">
    <property type="nucleotide sequence ID" value="NZ_JBEFLD010000001.1"/>
</dbReference>
<dbReference type="InterPro" id="IPR037185">
    <property type="entry name" value="EmrE-like"/>
</dbReference>
<keyword evidence="1" id="KW-0472">Membrane</keyword>
<feature type="transmembrane region" description="Helical" evidence="1">
    <location>
        <begin position="171"/>
        <end position="189"/>
    </location>
</feature>
<feature type="transmembrane region" description="Helical" evidence="1">
    <location>
        <begin position="111"/>
        <end position="129"/>
    </location>
</feature>
<gene>
    <name evidence="3" type="ORF">ABNW52_02350</name>
</gene>
<keyword evidence="1" id="KW-1133">Transmembrane helix</keyword>
<sequence length="278" mass="29928">MKQHPLFAAFMAILLWSTIASLGVFTQRLPPFLVTAIALGIGSLLSIRHYRQWRVPAKVLAIGVIGIFGYHCLLFTAFRTAPALEANLLNYLWPLLLVLLSPLFRLGRLHWLHIVASIAGFGGAVLIVTQGKLQLPATLPSGYLFAIAAALTWSCYSLLLRKLPSFPNSAVSCFCLLSAVLAGICHWLFEPAALPTAREWLALGVIGLGPLGLAFFLWDKAMKRADPRQVGTLSYLTPLLSTLLLALSGLGKMTTISWLAGALILGGATIGSLASRRG</sequence>
<evidence type="ECO:0000259" key="2">
    <source>
        <dbReference type="Pfam" id="PF00892"/>
    </source>
</evidence>